<protein>
    <submittedName>
        <fullName evidence="1">Uncharacterized protein</fullName>
    </submittedName>
</protein>
<proteinExistence type="predicted"/>
<dbReference type="OrthoDB" id="5516244at2759"/>
<gene>
    <name evidence="1" type="ORF">GGI25_002096</name>
</gene>
<comment type="caution">
    <text evidence="1">The sequence shown here is derived from an EMBL/GenBank/DDBJ whole genome shotgun (WGS) entry which is preliminary data.</text>
</comment>
<organism evidence="1 2">
    <name type="scientific">Coemansia spiralis</name>
    <dbReference type="NCBI Taxonomy" id="417178"/>
    <lineage>
        <taxon>Eukaryota</taxon>
        <taxon>Fungi</taxon>
        <taxon>Fungi incertae sedis</taxon>
        <taxon>Zoopagomycota</taxon>
        <taxon>Kickxellomycotina</taxon>
        <taxon>Kickxellomycetes</taxon>
        <taxon>Kickxellales</taxon>
        <taxon>Kickxellaceae</taxon>
        <taxon>Coemansia</taxon>
    </lineage>
</organism>
<dbReference type="AlphaFoldDB" id="A0A9W8G4N5"/>
<evidence type="ECO:0000313" key="1">
    <source>
        <dbReference type="EMBL" id="KAJ2678712.1"/>
    </source>
</evidence>
<evidence type="ECO:0000313" key="2">
    <source>
        <dbReference type="Proteomes" id="UP001151518"/>
    </source>
</evidence>
<name>A0A9W8G4N5_9FUNG</name>
<sequence length="356" mass="39312">MSQPISRHYFLYVGYGEQQHYLYTALVSQYLRRLTKNLCVVLGMDCQQPRPLRSDGSLGRGLEAYGQHVSHAVEVGSLFEAIGLAFPVLRKVEFNASSVWIGSTTSAITAVPKPHDGPGKEASIYKSIVSMDITSCPGIMFSSSLMPMLTVLVLNILHSNLEHCAALIHQQAVVLERLDVNYIQASDCQAIIQDRLGQKIVYPYLKSLRLDVLGAYSDTDSSNTARIAMPAGASFPAVEFIDCGSFYPFPDGILWYGAEKVLRKLIIAIDVGCARWLFPDNSNTTELLPGPLAKCTMLASLEVRVITRTDISDMTTKAIHERVLTASFGIPQLDKLCLCYPNAHIAEYKKEANVFR</sequence>
<reference evidence="1" key="1">
    <citation type="submission" date="2022-07" db="EMBL/GenBank/DDBJ databases">
        <title>Phylogenomic reconstructions and comparative analyses of Kickxellomycotina fungi.</title>
        <authorList>
            <person name="Reynolds N.K."/>
            <person name="Stajich J.E."/>
            <person name="Barry K."/>
            <person name="Grigoriev I.V."/>
            <person name="Crous P."/>
            <person name="Smith M.E."/>
        </authorList>
    </citation>
    <scope>NUCLEOTIDE SEQUENCE</scope>
    <source>
        <strain evidence="1">NRRL 3115</strain>
    </source>
</reference>
<dbReference type="EMBL" id="JANBTW010000018">
    <property type="protein sequence ID" value="KAJ2678712.1"/>
    <property type="molecule type" value="Genomic_DNA"/>
</dbReference>
<dbReference type="Proteomes" id="UP001151518">
    <property type="component" value="Unassembled WGS sequence"/>
</dbReference>
<accession>A0A9W8G4N5</accession>